<dbReference type="EMBL" id="DPBP01000028">
    <property type="protein sequence ID" value="HCE17539.1"/>
    <property type="molecule type" value="Genomic_DNA"/>
</dbReference>
<dbReference type="Pfam" id="PF00535">
    <property type="entry name" value="Glycos_transf_2"/>
    <property type="match status" value="1"/>
</dbReference>
<dbReference type="GO" id="GO:0016740">
    <property type="term" value="F:transferase activity"/>
    <property type="evidence" value="ECO:0007669"/>
    <property type="project" value="UniProtKB-KW"/>
</dbReference>
<dbReference type="PANTHER" id="PTHR43685:SF2">
    <property type="entry name" value="GLYCOSYLTRANSFERASE 2-LIKE DOMAIN-CONTAINING PROTEIN"/>
    <property type="match status" value="1"/>
</dbReference>
<dbReference type="InterPro" id="IPR001173">
    <property type="entry name" value="Glyco_trans_2-like"/>
</dbReference>
<reference evidence="3 4" key="1">
    <citation type="journal article" date="2018" name="Nat. Biotechnol.">
        <title>A standardized bacterial taxonomy based on genome phylogeny substantially revises the tree of life.</title>
        <authorList>
            <person name="Parks D.H."/>
            <person name="Chuvochina M."/>
            <person name="Waite D.W."/>
            <person name="Rinke C."/>
            <person name="Skarshewski A."/>
            <person name="Chaumeil P.A."/>
            <person name="Hugenholtz P."/>
        </authorList>
    </citation>
    <scope>NUCLEOTIDE SEQUENCE [LARGE SCALE GENOMIC DNA]</scope>
    <source>
        <strain evidence="3">UBA8781</strain>
    </source>
</reference>
<keyword evidence="3" id="KW-0808">Transferase</keyword>
<feature type="domain" description="Glycosyltransferase 2-like" evidence="2">
    <location>
        <begin position="5"/>
        <end position="176"/>
    </location>
</feature>
<gene>
    <name evidence="3" type="ORF">DEQ80_06740</name>
</gene>
<dbReference type="PANTHER" id="PTHR43685">
    <property type="entry name" value="GLYCOSYLTRANSFERASE"/>
    <property type="match status" value="1"/>
</dbReference>
<dbReference type="Gene3D" id="3.90.550.10">
    <property type="entry name" value="Spore Coat Polysaccharide Biosynthesis Protein SpsA, Chain A"/>
    <property type="match status" value="1"/>
</dbReference>
<protein>
    <submittedName>
        <fullName evidence="3">Glycosyltransferase family 2 protein</fullName>
    </submittedName>
</protein>
<evidence type="ECO:0000313" key="3">
    <source>
        <dbReference type="EMBL" id="HCE17539.1"/>
    </source>
</evidence>
<evidence type="ECO:0000256" key="1">
    <source>
        <dbReference type="SAM" id="Phobius"/>
    </source>
</evidence>
<accession>A0A3D1JG31</accession>
<keyword evidence="1" id="KW-1133">Transmembrane helix</keyword>
<dbReference type="AlphaFoldDB" id="A0A3D1JG31"/>
<dbReference type="InterPro" id="IPR050834">
    <property type="entry name" value="Glycosyltransf_2"/>
</dbReference>
<dbReference type="CDD" id="cd02525">
    <property type="entry name" value="Succinoglycan_BP_ExoA"/>
    <property type="match status" value="1"/>
</dbReference>
<sequence length="330" mass="37314">MTFVSIIIPCYNEERTIYGLLEAIYRQTYPRSLMEVVLADGMSEDRTRDVVKKFIQEHPDLSVKLVDNPRRIIPSGLNRAIEASGGEVLVRLDAHSAPSPEYVARCVAALREGRGENVGGVWEIHPGGSGWIARSIAVAASHPLGVGDAAYRYTNRSAYVDTVPFGAFRRETLERIGWFDETLLTNEDYELNARLRQNGGKIWLDPAIRSVYLARPSLRALAAQYWRYGFWKWRMLQRYPGTLRWRQALPPLFVAGIIGLGIGALWWEWARWMLLLMVGLYFLALVLASLPQAWKKKDPLLVIGVPLAIATMHITWGSGLLFSMLKGMKQ</sequence>
<dbReference type="SUPFAM" id="SSF53448">
    <property type="entry name" value="Nucleotide-diphospho-sugar transferases"/>
    <property type="match status" value="1"/>
</dbReference>
<dbReference type="OrthoDB" id="9766971at2"/>
<comment type="caution">
    <text evidence="3">The sequence shown here is derived from an EMBL/GenBank/DDBJ whole genome shotgun (WGS) entry which is preliminary data.</text>
</comment>
<keyword evidence="1" id="KW-0812">Transmembrane</keyword>
<evidence type="ECO:0000313" key="4">
    <source>
        <dbReference type="Proteomes" id="UP000264141"/>
    </source>
</evidence>
<dbReference type="Proteomes" id="UP000264141">
    <property type="component" value="Unassembled WGS sequence"/>
</dbReference>
<organism evidence="3 4">
    <name type="scientific">Anaerolinea thermolimosa</name>
    <dbReference type="NCBI Taxonomy" id="229919"/>
    <lineage>
        <taxon>Bacteria</taxon>
        <taxon>Bacillati</taxon>
        <taxon>Chloroflexota</taxon>
        <taxon>Anaerolineae</taxon>
        <taxon>Anaerolineales</taxon>
        <taxon>Anaerolineaceae</taxon>
        <taxon>Anaerolinea</taxon>
    </lineage>
</organism>
<dbReference type="STRING" id="229919.GCA_001050195_01783"/>
<keyword evidence="1" id="KW-0472">Membrane</keyword>
<dbReference type="RefSeq" id="WP_062192412.1">
    <property type="nucleotide sequence ID" value="NZ_DF967965.1"/>
</dbReference>
<proteinExistence type="predicted"/>
<evidence type="ECO:0000259" key="2">
    <source>
        <dbReference type="Pfam" id="PF00535"/>
    </source>
</evidence>
<feature type="transmembrane region" description="Helical" evidence="1">
    <location>
        <begin position="274"/>
        <end position="294"/>
    </location>
</feature>
<feature type="transmembrane region" description="Helical" evidence="1">
    <location>
        <begin position="248"/>
        <end position="267"/>
    </location>
</feature>
<feature type="transmembrane region" description="Helical" evidence="1">
    <location>
        <begin position="300"/>
        <end position="325"/>
    </location>
</feature>
<dbReference type="InterPro" id="IPR029044">
    <property type="entry name" value="Nucleotide-diphossugar_trans"/>
</dbReference>
<name>A0A3D1JG31_9CHLR</name>